<dbReference type="SMART" id="SM01087">
    <property type="entry name" value="COG6"/>
    <property type="match status" value="1"/>
</dbReference>
<keyword evidence="6 9" id="KW-0333">Golgi apparatus</keyword>
<comment type="subunit">
    <text evidence="9">Component of the conserved oligomeric Golgi complex.</text>
</comment>
<keyword evidence="13" id="KW-1185">Reference proteome</keyword>
<gene>
    <name evidence="12" type="ORF">BN9_035920</name>
</gene>
<evidence type="ECO:0000256" key="2">
    <source>
        <dbReference type="ARBA" id="ARBA00011023"/>
    </source>
</evidence>
<keyword evidence="4 9" id="KW-0813">Transport</keyword>
<dbReference type="GO" id="GO:0017119">
    <property type="term" value="C:Golgi transport complex"/>
    <property type="evidence" value="ECO:0007669"/>
    <property type="project" value="UniProtKB-UniRule"/>
</dbReference>
<dbReference type="Proteomes" id="UP000053237">
    <property type="component" value="Unassembled WGS sequence"/>
</dbReference>
<dbReference type="PANTHER" id="PTHR21506:SF0">
    <property type="entry name" value="CONSERVED OLIGOMERIC GOLGI COMPLEX SUBUNIT 6"/>
    <property type="match status" value="1"/>
</dbReference>
<comment type="similarity">
    <text evidence="2 9">Belongs to the COG6 family.</text>
</comment>
<dbReference type="STRING" id="65357.A0A024G7T1"/>
<keyword evidence="7 9" id="KW-0472">Membrane</keyword>
<dbReference type="GO" id="GO:0006891">
    <property type="term" value="P:intra-Golgi vesicle-mediated transport"/>
    <property type="evidence" value="ECO:0007669"/>
    <property type="project" value="UniProtKB-UniRule"/>
</dbReference>
<evidence type="ECO:0000256" key="9">
    <source>
        <dbReference type="RuleBase" id="RU365075"/>
    </source>
</evidence>
<dbReference type="GO" id="GO:0015031">
    <property type="term" value="P:protein transport"/>
    <property type="evidence" value="ECO:0007669"/>
    <property type="project" value="UniProtKB-KW"/>
</dbReference>
<comment type="subcellular location">
    <subcellularLocation>
        <location evidence="1 9">Golgi apparatus membrane</location>
        <topology evidence="1 9">Peripheral membrane protein</topology>
    </subcellularLocation>
</comment>
<dbReference type="Pfam" id="PF20653">
    <property type="entry name" value="COG6_C"/>
    <property type="match status" value="1"/>
</dbReference>
<keyword evidence="5 9" id="KW-0653">Protein transport</keyword>
<evidence type="ECO:0000313" key="13">
    <source>
        <dbReference type="Proteomes" id="UP000053237"/>
    </source>
</evidence>
<evidence type="ECO:0000259" key="10">
    <source>
        <dbReference type="Pfam" id="PF06419"/>
    </source>
</evidence>
<accession>A0A024G7T1</accession>
<evidence type="ECO:0000256" key="4">
    <source>
        <dbReference type="ARBA" id="ARBA00022448"/>
    </source>
</evidence>
<reference evidence="12 13" key="1">
    <citation type="submission" date="2012-05" db="EMBL/GenBank/DDBJ databases">
        <title>Recombination and specialization in a pathogen metapopulation.</title>
        <authorList>
            <person name="Gardiner A."/>
            <person name="Kemen E."/>
            <person name="Schultz-Larsen T."/>
            <person name="MacLean D."/>
            <person name="Van Oosterhout C."/>
            <person name="Jones J.D.G."/>
        </authorList>
    </citation>
    <scope>NUCLEOTIDE SEQUENCE [LARGE SCALE GENOMIC DNA]</scope>
    <source>
        <strain evidence="12 13">Ac Nc2</strain>
    </source>
</reference>
<organism evidence="12 13">
    <name type="scientific">Albugo candida</name>
    <dbReference type="NCBI Taxonomy" id="65357"/>
    <lineage>
        <taxon>Eukaryota</taxon>
        <taxon>Sar</taxon>
        <taxon>Stramenopiles</taxon>
        <taxon>Oomycota</taxon>
        <taxon>Peronosporomycetes</taxon>
        <taxon>Albuginales</taxon>
        <taxon>Albuginaceae</taxon>
        <taxon>Albugo</taxon>
    </lineage>
</organism>
<dbReference type="Pfam" id="PF06419">
    <property type="entry name" value="COG6_N"/>
    <property type="match status" value="1"/>
</dbReference>
<name>A0A024G7T1_9STRA</name>
<dbReference type="EMBL" id="CAIX01000039">
    <property type="protein sequence ID" value="CCI42808.1"/>
    <property type="molecule type" value="Genomic_DNA"/>
</dbReference>
<protein>
    <recommendedName>
        <fullName evidence="3 9">Conserved oligomeric Golgi complex subunit 6</fullName>
        <shortName evidence="9">COG complex subunit 6</shortName>
    </recommendedName>
    <alternativeName>
        <fullName evidence="8 9">Component of oligomeric Golgi complex 6</fullName>
    </alternativeName>
</protein>
<evidence type="ECO:0000256" key="5">
    <source>
        <dbReference type="ARBA" id="ARBA00022927"/>
    </source>
</evidence>
<dbReference type="AlphaFoldDB" id="A0A024G7T1"/>
<sequence length="694" mass="79662">MSLSPENDRDAVRLRVHKLLQSRPEIESAKSLLNTIIKEGLIAESVSNNISKKHFSSCDHDASYFSTSADPLVELRTTLRATLEKKQLECAKSVLSQLKISLHEIRTLSASVDNLHSQCTAMKSYLTETKKSTGDALVEANRLRYEKESVEHELTQLREFLHRYQLSEEEIQILRSEEKTVEVSDDFFRVMERVQQMKEGCKDLIASENPNLRYLRPIRFVFFHQTICAPSVEVMESISKYQEAGFERLCRWVGRRCVRIEEDASCQLRRAIKLLRDRPDFYNYCKETIASARQSMLTERFFEMHTCRKSGEFLRPIGMQAQEIIRYCGNLLAWTHQALVTEEDFFNSIFEEDINIQAAMRSEDSTNDKCNYELANVENERNVQTKSVNLVERALDVIARPLHTLVEQCISASHSILTTFKLIHLFSHYQEKMTHLISDGTIVSAISTCQSQAFSLLESQTQSWVAVIGSSGREYSPNLAATPIIVDTSHTLANILKVLEASPNANEECHKAITLILDAISAAVKKYSARLVDEMTPIDALILQLNNFQCLQVQLKCFNAASKWNTLLDEDVDTWKTKLSVIAFNAYLDRWELRSLLSEEMRPKSCEHYDLFSRFMRDFPSNLILLSFSHLSRIAQPETREEIRSLIAQQLENLYTTLYNHLSATAQHDEGSITLEFLRDLRAPQEIKTIIQSI</sequence>
<dbReference type="PANTHER" id="PTHR21506">
    <property type="entry name" value="COMPONENT OF OLIGOMERIC GOLGI COMPLEX 6"/>
    <property type="match status" value="1"/>
</dbReference>
<dbReference type="OrthoDB" id="272987at2759"/>
<evidence type="ECO:0000259" key="11">
    <source>
        <dbReference type="Pfam" id="PF20653"/>
    </source>
</evidence>
<evidence type="ECO:0000256" key="7">
    <source>
        <dbReference type="ARBA" id="ARBA00023136"/>
    </source>
</evidence>
<evidence type="ECO:0000256" key="3">
    <source>
        <dbReference type="ARBA" id="ARBA00020973"/>
    </source>
</evidence>
<feature type="domain" description="Conserved oligomeric complex COG6 N-terminal" evidence="10">
    <location>
        <begin position="74"/>
        <end position="176"/>
    </location>
</feature>
<evidence type="ECO:0000313" key="12">
    <source>
        <dbReference type="EMBL" id="CCI42808.1"/>
    </source>
</evidence>
<dbReference type="InterPro" id="IPR048368">
    <property type="entry name" value="COG6_N"/>
</dbReference>
<comment type="caution">
    <text evidence="12">The sequence shown here is derived from an EMBL/GenBank/DDBJ whole genome shotgun (WGS) entry which is preliminary data.</text>
</comment>
<evidence type="ECO:0000256" key="1">
    <source>
        <dbReference type="ARBA" id="ARBA00004395"/>
    </source>
</evidence>
<dbReference type="GO" id="GO:0000139">
    <property type="term" value="C:Golgi membrane"/>
    <property type="evidence" value="ECO:0007669"/>
    <property type="project" value="UniProtKB-SubCell"/>
</dbReference>
<proteinExistence type="inferred from homology"/>
<evidence type="ECO:0000256" key="8">
    <source>
        <dbReference type="ARBA" id="ARBA00031348"/>
    </source>
</evidence>
<dbReference type="InParanoid" id="A0A024G7T1"/>
<dbReference type="InterPro" id="IPR010490">
    <property type="entry name" value="COG6"/>
</dbReference>
<feature type="domain" description="Conserved Oligomeric Golgi complex subunit 6 C-terminal" evidence="11">
    <location>
        <begin position="232"/>
        <end position="667"/>
    </location>
</feature>
<comment type="function">
    <text evidence="9">Required for normal Golgi function.</text>
</comment>
<evidence type="ECO:0000256" key="6">
    <source>
        <dbReference type="ARBA" id="ARBA00023034"/>
    </source>
</evidence>
<dbReference type="InterPro" id="IPR048369">
    <property type="entry name" value="COG6_C"/>
</dbReference>